<reference evidence="1" key="1">
    <citation type="journal article" date="2013" name="Int. J. Syst. Evol. Microbiol.">
        <title>Aestuariibaculum suncheonense gen. nov., sp. nov., a marine bacterium of the family Flavobacteriaceae isolated from a tidal flat and emended descriptions of the genera Gaetbulibacter and Tamlana.</title>
        <authorList>
            <person name="Jeong S.H."/>
            <person name="Park M.S."/>
            <person name="Jin H.M."/>
            <person name="Lee K."/>
            <person name="Park W."/>
            <person name="Jeon C.O."/>
        </authorList>
    </citation>
    <scope>NUCLEOTIDE SEQUENCE</scope>
    <source>
        <strain evidence="1">SC17</strain>
    </source>
</reference>
<gene>
    <name evidence="1" type="ORF">ICJ84_00170</name>
</gene>
<dbReference type="RefSeq" id="WP_188214338.1">
    <property type="nucleotide sequence ID" value="NZ_BAABGH010000004.1"/>
</dbReference>
<dbReference type="AlphaFoldDB" id="A0A8J6Q3M6"/>
<dbReference type="EMBL" id="JACVXC010000001">
    <property type="protein sequence ID" value="MBD0833839.1"/>
    <property type="molecule type" value="Genomic_DNA"/>
</dbReference>
<keyword evidence="2" id="KW-1185">Reference proteome</keyword>
<proteinExistence type="predicted"/>
<organism evidence="1 2">
    <name type="scientific">Aestuariibaculum suncheonense</name>
    <dbReference type="NCBI Taxonomy" id="1028745"/>
    <lineage>
        <taxon>Bacteria</taxon>
        <taxon>Pseudomonadati</taxon>
        <taxon>Bacteroidota</taxon>
        <taxon>Flavobacteriia</taxon>
        <taxon>Flavobacteriales</taxon>
        <taxon>Flavobacteriaceae</taxon>
    </lineage>
</organism>
<protein>
    <submittedName>
        <fullName evidence="1">Uncharacterized protein</fullName>
    </submittedName>
</protein>
<sequence>MEITKVYFQNVDSVKAIYVVANVKQKIILDHVYFKGKQARLEQVNDSLFIGHFFKDSLKKKDVIMTNEPYGEYGNTLPHLPEKSPFDLKENECIIAFKVGDEVHFLKYSNVEKR</sequence>
<reference evidence="1" key="2">
    <citation type="submission" date="2020-09" db="EMBL/GenBank/DDBJ databases">
        <authorList>
            <person name="Wu Z."/>
        </authorList>
    </citation>
    <scope>NUCLEOTIDE SEQUENCE</scope>
    <source>
        <strain evidence="1">SC17</strain>
    </source>
</reference>
<accession>A0A8J6Q3M6</accession>
<evidence type="ECO:0000313" key="1">
    <source>
        <dbReference type="EMBL" id="MBD0833839.1"/>
    </source>
</evidence>
<comment type="caution">
    <text evidence="1">The sequence shown here is derived from an EMBL/GenBank/DDBJ whole genome shotgun (WGS) entry which is preliminary data.</text>
</comment>
<dbReference type="Proteomes" id="UP000602057">
    <property type="component" value="Unassembled WGS sequence"/>
</dbReference>
<name>A0A8J6Q3M6_9FLAO</name>
<evidence type="ECO:0000313" key="2">
    <source>
        <dbReference type="Proteomes" id="UP000602057"/>
    </source>
</evidence>